<proteinExistence type="predicted"/>
<dbReference type="Proteomes" id="UP000054498">
    <property type="component" value="Unassembled WGS sequence"/>
</dbReference>
<sequence>MWALSPTAAIGHVIDMNGEMAAPPQIVNKTYDFRMMEMKTFLKNTQARLDKGKLRLEDLLGFKGRSKGGSMLDHLQEVLSSSGQITKKISGTVKETRARMLAKLEARLKEQASGETLARARSKQGPLPWLHALMDKVAKGEWAKQIAN</sequence>
<dbReference type="GeneID" id="25734818"/>
<dbReference type="EMBL" id="KK100426">
    <property type="protein sequence ID" value="KIZ06016.1"/>
    <property type="molecule type" value="Genomic_DNA"/>
</dbReference>
<dbReference type="OrthoDB" id="10673294at2759"/>
<name>A0A0D2NNB6_9CHLO</name>
<protein>
    <submittedName>
        <fullName evidence="1">Uncharacterized protein</fullName>
    </submittedName>
</protein>
<organism evidence="1 2">
    <name type="scientific">Monoraphidium neglectum</name>
    <dbReference type="NCBI Taxonomy" id="145388"/>
    <lineage>
        <taxon>Eukaryota</taxon>
        <taxon>Viridiplantae</taxon>
        <taxon>Chlorophyta</taxon>
        <taxon>core chlorophytes</taxon>
        <taxon>Chlorophyceae</taxon>
        <taxon>CS clade</taxon>
        <taxon>Sphaeropleales</taxon>
        <taxon>Selenastraceae</taxon>
        <taxon>Monoraphidium</taxon>
    </lineage>
</organism>
<accession>A0A0D2NNB6</accession>
<dbReference type="RefSeq" id="XP_013905035.1">
    <property type="nucleotide sequence ID" value="XM_014049581.1"/>
</dbReference>
<keyword evidence="2" id="KW-1185">Reference proteome</keyword>
<evidence type="ECO:0000313" key="2">
    <source>
        <dbReference type="Proteomes" id="UP000054498"/>
    </source>
</evidence>
<dbReference type="KEGG" id="mng:MNEG_1940"/>
<dbReference type="AlphaFoldDB" id="A0A0D2NNB6"/>
<reference evidence="1 2" key="1">
    <citation type="journal article" date="2013" name="BMC Genomics">
        <title>Reconstruction of the lipid metabolism for the microalga Monoraphidium neglectum from its genome sequence reveals characteristics suitable for biofuel production.</title>
        <authorList>
            <person name="Bogen C."/>
            <person name="Al-Dilaimi A."/>
            <person name="Albersmeier A."/>
            <person name="Wichmann J."/>
            <person name="Grundmann M."/>
            <person name="Rupp O."/>
            <person name="Lauersen K.J."/>
            <person name="Blifernez-Klassen O."/>
            <person name="Kalinowski J."/>
            <person name="Goesmann A."/>
            <person name="Mussgnug J.H."/>
            <person name="Kruse O."/>
        </authorList>
    </citation>
    <scope>NUCLEOTIDE SEQUENCE [LARGE SCALE GENOMIC DNA]</scope>
    <source>
        <strain evidence="1 2">SAG 48.87</strain>
    </source>
</reference>
<evidence type="ECO:0000313" key="1">
    <source>
        <dbReference type="EMBL" id="KIZ06016.1"/>
    </source>
</evidence>
<gene>
    <name evidence="1" type="ORF">MNEG_1940</name>
</gene>